<organism evidence="1 2">
    <name type="scientific">Pistacia integerrima</name>
    <dbReference type="NCBI Taxonomy" id="434235"/>
    <lineage>
        <taxon>Eukaryota</taxon>
        <taxon>Viridiplantae</taxon>
        <taxon>Streptophyta</taxon>
        <taxon>Embryophyta</taxon>
        <taxon>Tracheophyta</taxon>
        <taxon>Spermatophyta</taxon>
        <taxon>Magnoliopsida</taxon>
        <taxon>eudicotyledons</taxon>
        <taxon>Gunneridae</taxon>
        <taxon>Pentapetalae</taxon>
        <taxon>rosids</taxon>
        <taxon>malvids</taxon>
        <taxon>Sapindales</taxon>
        <taxon>Anacardiaceae</taxon>
        <taxon>Pistacia</taxon>
    </lineage>
</organism>
<comment type="caution">
    <text evidence="1">The sequence shown here is derived from an EMBL/GenBank/DDBJ whole genome shotgun (WGS) entry which is preliminary data.</text>
</comment>
<sequence>MRALEEISKLPISAITQLQNPNSNSSSTLQHGPVLGPQLYNWLFQCHGFLHNVFLIVSSLLFVLYLAFQAKRSFFKLSNGRSSIMIAYYGCLWIVSLLNLAWCCFQAWECTPGKEVPWNILSLFTTSGMLFLEVSLLAFLFQGNYASGSEALTRTFVVSGLILGLDILLKAIYLFGFGVPLFIDSSDHPHHVKWGLWVVHRLVLTAVYGIILFMYHSKWRERLPARPAFYKYIIIMFTLNAMSLFACGLLGNGASFGFWLYGATIVCYHAFYLPLIYLTFLADFFQEEDLHLENVYYSEMKDAGFFDGDWE</sequence>
<dbReference type="EMBL" id="CM047748">
    <property type="protein sequence ID" value="KAJ0013853.1"/>
    <property type="molecule type" value="Genomic_DNA"/>
</dbReference>
<reference evidence="2" key="1">
    <citation type="journal article" date="2023" name="G3 (Bethesda)">
        <title>Genome assembly and association tests identify interacting loci associated with vigor, precocity, and sex in interspecific pistachio rootstocks.</title>
        <authorList>
            <person name="Palmer W."/>
            <person name="Jacygrad E."/>
            <person name="Sagayaradj S."/>
            <person name="Cavanaugh K."/>
            <person name="Han R."/>
            <person name="Bertier L."/>
            <person name="Beede B."/>
            <person name="Kafkas S."/>
            <person name="Golino D."/>
            <person name="Preece J."/>
            <person name="Michelmore R."/>
        </authorList>
    </citation>
    <scope>NUCLEOTIDE SEQUENCE [LARGE SCALE GENOMIC DNA]</scope>
</reference>
<gene>
    <name evidence="1" type="ORF">Pint_20633</name>
</gene>
<protein>
    <submittedName>
        <fullName evidence="1">Uncharacterized protein</fullName>
    </submittedName>
</protein>
<dbReference type="Proteomes" id="UP001163603">
    <property type="component" value="Chromosome 13"/>
</dbReference>
<evidence type="ECO:0000313" key="1">
    <source>
        <dbReference type="EMBL" id="KAJ0013853.1"/>
    </source>
</evidence>
<name>A0ACC0X983_9ROSI</name>
<accession>A0ACC0X983</accession>
<keyword evidence="2" id="KW-1185">Reference proteome</keyword>
<evidence type="ECO:0000313" key="2">
    <source>
        <dbReference type="Proteomes" id="UP001163603"/>
    </source>
</evidence>
<proteinExistence type="predicted"/>